<name>A0ABQ4F535_9ACTN</name>
<reference evidence="2 3" key="1">
    <citation type="submission" date="2021-01" db="EMBL/GenBank/DDBJ databases">
        <title>Whole genome shotgun sequence of Microbispora amethystogenes NBRC 101907.</title>
        <authorList>
            <person name="Komaki H."/>
            <person name="Tamura T."/>
        </authorList>
    </citation>
    <scope>NUCLEOTIDE SEQUENCE [LARGE SCALE GENOMIC DNA]</scope>
    <source>
        <strain evidence="2 3">NBRC 101907</strain>
    </source>
</reference>
<proteinExistence type="predicted"/>
<comment type="caution">
    <text evidence="2">The sequence shown here is derived from an EMBL/GenBank/DDBJ whole genome shotgun (WGS) entry which is preliminary data.</text>
</comment>
<feature type="region of interest" description="Disordered" evidence="1">
    <location>
        <begin position="1"/>
        <end position="49"/>
    </location>
</feature>
<dbReference type="EMBL" id="BOOB01000001">
    <property type="protein sequence ID" value="GIH29924.1"/>
    <property type="molecule type" value="Genomic_DNA"/>
</dbReference>
<evidence type="ECO:0000256" key="1">
    <source>
        <dbReference type="SAM" id="MobiDB-lite"/>
    </source>
</evidence>
<dbReference type="Proteomes" id="UP000651728">
    <property type="component" value="Unassembled WGS sequence"/>
</dbReference>
<evidence type="ECO:0000313" key="2">
    <source>
        <dbReference type="EMBL" id="GIH29924.1"/>
    </source>
</evidence>
<sequence length="66" mass="6657">MVAYAQAGGEDGGHGNLRNRRGFGRRSAVTAGTGTEHAPAPAGVITTNPAQFPVTVSPVAQSGREP</sequence>
<evidence type="ECO:0000313" key="3">
    <source>
        <dbReference type="Proteomes" id="UP000651728"/>
    </source>
</evidence>
<protein>
    <submittedName>
        <fullName evidence="2">Uncharacterized protein</fullName>
    </submittedName>
</protein>
<keyword evidence="3" id="KW-1185">Reference proteome</keyword>
<gene>
    <name evidence="2" type="ORF">Mam01_00880</name>
</gene>
<accession>A0ABQ4F535</accession>
<organism evidence="2 3">
    <name type="scientific">Microbispora amethystogenes</name>
    <dbReference type="NCBI Taxonomy" id="1427754"/>
    <lineage>
        <taxon>Bacteria</taxon>
        <taxon>Bacillati</taxon>
        <taxon>Actinomycetota</taxon>
        <taxon>Actinomycetes</taxon>
        <taxon>Streptosporangiales</taxon>
        <taxon>Streptosporangiaceae</taxon>
        <taxon>Microbispora</taxon>
    </lineage>
</organism>